<dbReference type="AlphaFoldDB" id="A0A2Z6I6Z6"/>
<dbReference type="InterPro" id="IPR023214">
    <property type="entry name" value="HAD_sf"/>
</dbReference>
<dbReference type="RefSeq" id="WP_120175892.1">
    <property type="nucleotide sequence ID" value="NZ_AP018786.1"/>
</dbReference>
<dbReference type="InterPro" id="IPR006439">
    <property type="entry name" value="HAD-SF_hydro_IA"/>
</dbReference>
<dbReference type="Gene3D" id="1.10.150.450">
    <property type="match status" value="1"/>
</dbReference>
<dbReference type="KEGG" id="sutt:SUTMEG_01220"/>
<name>A0A2Z6I6Z6_9BURK</name>
<dbReference type="Pfam" id="PF00702">
    <property type="entry name" value="Hydrolase"/>
    <property type="match status" value="1"/>
</dbReference>
<dbReference type="PANTHER" id="PTHR12725">
    <property type="entry name" value="HALOACID DEHALOGENASE-LIKE HYDROLASE"/>
    <property type="match status" value="1"/>
</dbReference>
<proteinExistence type="predicted"/>
<protein>
    <submittedName>
        <fullName evidence="1">Pyrimidine 5'-nucleotidase</fullName>
    </submittedName>
</protein>
<accession>A0A2Z6I6Z6</accession>
<sequence length="266" mass="30098">MKDDALLEDDPVRSARLGRVKRRAAAPEPFRPKLWLLDLDDTVLGSSRGLLHAIHLRMNAFIMERLGLPEAQAEALRTQYWEEYGSTFLGMWQNHGVDPREFLPATHDFDFAPYVSCEGDPKQALQKLPGRKVVFTNGPRNYADAVLKAMGMSDFFDAEVTSTEMRLFGDWRPKPNASMFVAACARFGVSPRETVFVDDSPMNLKAAARAGLTTVWCTGYRRAAGKLPWRKAYPYVDHVVGHVRELPKLFGTRNASQGRRERRELV</sequence>
<dbReference type="PANTHER" id="PTHR12725:SF117">
    <property type="entry name" value="HALOACID DEHALOGENASE-LIKE HYDROLASE"/>
    <property type="match status" value="1"/>
</dbReference>
<organism evidence="1 2">
    <name type="scientific">Sutterella megalosphaeroides</name>
    <dbReference type="NCBI Taxonomy" id="2494234"/>
    <lineage>
        <taxon>Bacteria</taxon>
        <taxon>Pseudomonadati</taxon>
        <taxon>Pseudomonadota</taxon>
        <taxon>Betaproteobacteria</taxon>
        <taxon>Burkholderiales</taxon>
        <taxon>Sutterellaceae</taxon>
        <taxon>Sutterella</taxon>
    </lineage>
</organism>
<dbReference type="SFLD" id="SFLDG01129">
    <property type="entry name" value="C1.5:_HAD__Beta-PGM__Phosphata"/>
    <property type="match status" value="1"/>
</dbReference>
<reference evidence="1 2" key="1">
    <citation type="journal article" date="2018" name="Int. J. Syst. Evol. Microbiol.">
        <title>Mesosutterella multiformis gen. nov., sp. nov., a member of the family Sutterellaceae and Sutterella megalosphaeroides sp. nov., isolated from human faeces.</title>
        <authorList>
            <person name="Sakamoto M."/>
            <person name="Ikeyama N."/>
            <person name="Kunihiro T."/>
            <person name="Iino T."/>
            <person name="Yuki M."/>
            <person name="Ohkuma M."/>
        </authorList>
    </citation>
    <scope>NUCLEOTIDE SEQUENCE [LARGE SCALE GENOMIC DNA]</scope>
    <source>
        <strain evidence="1 2">6FBBBH3</strain>
    </source>
</reference>
<evidence type="ECO:0000313" key="2">
    <source>
        <dbReference type="Proteomes" id="UP000271003"/>
    </source>
</evidence>
<dbReference type="EMBL" id="AP018786">
    <property type="protein sequence ID" value="BBF22231.1"/>
    <property type="molecule type" value="Genomic_DNA"/>
</dbReference>
<dbReference type="OrthoDB" id="8558420at2"/>
<dbReference type="SUPFAM" id="SSF56784">
    <property type="entry name" value="HAD-like"/>
    <property type="match status" value="1"/>
</dbReference>
<dbReference type="InterPro" id="IPR036412">
    <property type="entry name" value="HAD-like_sf"/>
</dbReference>
<gene>
    <name evidence="1" type="ORF">SUTMEG_01220</name>
</gene>
<dbReference type="Proteomes" id="UP000271003">
    <property type="component" value="Chromosome"/>
</dbReference>
<keyword evidence="2" id="KW-1185">Reference proteome</keyword>
<dbReference type="InterPro" id="IPR010237">
    <property type="entry name" value="Pyr-5-nucltdase"/>
</dbReference>
<dbReference type="Gene3D" id="3.40.50.1000">
    <property type="entry name" value="HAD superfamily/HAD-like"/>
    <property type="match status" value="1"/>
</dbReference>
<dbReference type="NCBIfam" id="TIGR01509">
    <property type="entry name" value="HAD-SF-IA-v3"/>
    <property type="match status" value="1"/>
</dbReference>
<evidence type="ECO:0000313" key="1">
    <source>
        <dbReference type="EMBL" id="BBF22231.1"/>
    </source>
</evidence>
<dbReference type="SFLD" id="SFLDG01132">
    <property type="entry name" value="C1.5.3:_5'-Nucleotidase_Like"/>
    <property type="match status" value="1"/>
</dbReference>
<dbReference type="SFLD" id="SFLDS00003">
    <property type="entry name" value="Haloacid_Dehalogenase"/>
    <property type="match status" value="1"/>
</dbReference>
<dbReference type="NCBIfam" id="TIGR01993">
    <property type="entry name" value="Pyr-5-nucltdase"/>
    <property type="match status" value="1"/>
</dbReference>